<dbReference type="PANTHER" id="PTHR43316">
    <property type="entry name" value="HYDROLASE, HALOACID DELAHOGENASE-RELATED"/>
    <property type="match status" value="1"/>
</dbReference>
<gene>
    <name evidence="2" type="ORF">KCG34_01915</name>
</gene>
<dbReference type="Gene3D" id="3.40.50.1000">
    <property type="entry name" value="HAD superfamily/HAD-like"/>
    <property type="match status" value="1"/>
</dbReference>
<dbReference type="RefSeq" id="WP_211938717.1">
    <property type="nucleotide sequence ID" value="NZ_CP073078.1"/>
</dbReference>
<dbReference type="SFLD" id="SFLDG01129">
    <property type="entry name" value="C1.5:_HAD__Beta-PGM__Phosphata"/>
    <property type="match status" value="1"/>
</dbReference>
<reference evidence="2" key="1">
    <citation type="submission" date="2021-04" db="EMBL/GenBank/DDBJ databases">
        <title>The complete genome sequence of Caulobacter sp. S6.</title>
        <authorList>
            <person name="Tang Y."/>
            <person name="Ouyang W."/>
            <person name="Liu Q."/>
            <person name="Huang B."/>
            <person name="Guo Z."/>
            <person name="Lei P."/>
        </authorList>
    </citation>
    <scope>NUCLEOTIDE SEQUENCE</scope>
    <source>
        <strain evidence="2">S6</strain>
    </source>
</reference>
<dbReference type="AlphaFoldDB" id="A0A975IV63"/>
<name>A0A975IV63_9CAUL</name>
<protein>
    <submittedName>
        <fullName evidence="2">HAD family hydrolase</fullName>
    </submittedName>
</protein>
<evidence type="ECO:0000256" key="1">
    <source>
        <dbReference type="ARBA" id="ARBA00022801"/>
    </source>
</evidence>
<accession>A0A975IV63</accession>
<sequence>MPITAVVFDVGETLVDETRHWGEWADWMGVPHLTLFAALGAVIARGQHHRQVFQLLRPGFDVEAAEASRLAAGWRYRFLPGDFYPDALPCLAALRAGGLRIGLAGNQPEAAEEALHEAGVQADFIASSARWGVEKPSPAFFDKVIEAAGRPAGEIAYVGDRLDNDVLPARAAGLAAVFLRRGPWGLLHALGPEAAQADIQLESLDGLAEILAQAPSTRRGVR</sequence>
<dbReference type="EMBL" id="CP073078">
    <property type="protein sequence ID" value="QUD88667.1"/>
    <property type="molecule type" value="Genomic_DNA"/>
</dbReference>
<dbReference type="GO" id="GO:0016787">
    <property type="term" value="F:hydrolase activity"/>
    <property type="evidence" value="ECO:0007669"/>
    <property type="project" value="UniProtKB-KW"/>
</dbReference>
<dbReference type="InterPro" id="IPR036412">
    <property type="entry name" value="HAD-like_sf"/>
</dbReference>
<dbReference type="KEGG" id="caul:KCG34_01915"/>
<dbReference type="InterPro" id="IPR023214">
    <property type="entry name" value="HAD_sf"/>
</dbReference>
<proteinExistence type="predicted"/>
<dbReference type="NCBIfam" id="TIGR01549">
    <property type="entry name" value="HAD-SF-IA-v1"/>
    <property type="match status" value="1"/>
</dbReference>
<evidence type="ECO:0000313" key="2">
    <source>
        <dbReference type="EMBL" id="QUD88667.1"/>
    </source>
</evidence>
<dbReference type="SUPFAM" id="SSF56784">
    <property type="entry name" value="HAD-like"/>
    <property type="match status" value="1"/>
</dbReference>
<keyword evidence="3" id="KW-1185">Reference proteome</keyword>
<dbReference type="Pfam" id="PF00702">
    <property type="entry name" value="Hydrolase"/>
    <property type="match status" value="1"/>
</dbReference>
<keyword evidence="1 2" id="KW-0378">Hydrolase</keyword>
<dbReference type="InterPro" id="IPR006439">
    <property type="entry name" value="HAD-SF_hydro_IA"/>
</dbReference>
<dbReference type="SFLD" id="SFLDS00003">
    <property type="entry name" value="Haloacid_Dehalogenase"/>
    <property type="match status" value="1"/>
</dbReference>
<dbReference type="InterPro" id="IPR051540">
    <property type="entry name" value="S-2-haloacid_dehalogenase"/>
</dbReference>
<dbReference type="Proteomes" id="UP000676409">
    <property type="component" value="Chromosome"/>
</dbReference>
<organism evidence="2 3">
    <name type="scientific">Phenylobacterium montanum</name>
    <dbReference type="NCBI Taxonomy" id="2823693"/>
    <lineage>
        <taxon>Bacteria</taxon>
        <taxon>Pseudomonadati</taxon>
        <taxon>Pseudomonadota</taxon>
        <taxon>Alphaproteobacteria</taxon>
        <taxon>Caulobacterales</taxon>
        <taxon>Caulobacteraceae</taxon>
        <taxon>Phenylobacterium</taxon>
    </lineage>
</organism>
<evidence type="ECO:0000313" key="3">
    <source>
        <dbReference type="Proteomes" id="UP000676409"/>
    </source>
</evidence>